<dbReference type="InterPro" id="IPR010281">
    <property type="entry name" value="DUF885"/>
</dbReference>
<protein>
    <submittedName>
        <fullName evidence="2">DUF885 family protein</fullName>
    </submittedName>
</protein>
<feature type="chain" id="PRO_5047496866" evidence="1">
    <location>
        <begin position="22"/>
        <end position="197"/>
    </location>
</feature>
<dbReference type="Pfam" id="PF05960">
    <property type="entry name" value="DUF885"/>
    <property type="match status" value="1"/>
</dbReference>
<evidence type="ECO:0000313" key="3">
    <source>
        <dbReference type="Proteomes" id="UP001404104"/>
    </source>
</evidence>
<dbReference type="Proteomes" id="UP001404104">
    <property type="component" value="Unassembled WGS sequence"/>
</dbReference>
<keyword evidence="3" id="KW-1185">Reference proteome</keyword>
<reference evidence="2 3" key="1">
    <citation type="submission" date="2024-05" db="EMBL/GenBank/DDBJ databases">
        <authorList>
            <person name="Liu Q."/>
            <person name="Xin Y.-H."/>
        </authorList>
    </citation>
    <scope>NUCLEOTIDE SEQUENCE [LARGE SCALE GENOMIC DNA]</scope>
    <source>
        <strain evidence="2 3">CGMCC 1.15349</strain>
    </source>
</reference>
<dbReference type="RefSeq" id="WP_345865527.1">
    <property type="nucleotide sequence ID" value="NZ_JBDIMF010000006.1"/>
</dbReference>
<comment type="caution">
    <text evidence="2">The sequence shown here is derived from an EMBL/GenBank/DDBJ whole genome shotgun (WGS) entry which is preliminary data.</text>
</comment>
<proteinExistence type="predicted"/>
<name>A0ABU9XV04_9SPHN</name>
<dbReference type="EMBL" id="JBDIMF010000006">
    <property type="protein sequence ID" value="MEN2787381.1"/>
    <property type="molecule type" value="Genomic_DNA"/>
</dbReference>
<sequence>MRLIPALLLATVALPTLPVFATAKTAAAAPRGTNEQRFAALSQRYIDGIARFAPTYGTALGDHRFDDRIGDVSAAGRAAAVAHDRALLAELATIDRKQLGREAQVDAALLDNALRYELWQIEVLKNWRWDIQIYNDQAGGALYGLAARDFAPWPQRRRRQPRGWSACPPSSRRRAPRSCRLWCRKSTPPPSPSRMAV</sequence>
<accession>A0ABU9XV04</accession>
<feature type="signal peptide" evidence="1">
    <location>
        <begin position="1"/>
        <end position="21"/>
    </location>
</feature>
<organism evidence="2 3">
    <name type="scientific">Sphingomonas qilianensis</name>
    <dbReference type="NCBI Taxonomy" id="1736690"/>
    <lineage>
        <taxon>Bacteria</taxon>
        <taxon>Pseudomonadati</taxon>
        <taxon>Pseudomonadota</taxon>
        <taxon>Alphaproteobacteria</taxon>
        <taxon>Sphingomonadales</taxon>
        <taxon>Sphingomonadaceae</taxon>
        <taxon>Sphingomonas</taxon>
    </lineage>
</organism>
<evidence type="ECO:0000313" key="2">
    <source>
        <dbReference type="EMBL" id="MEN2787381.1"/>
    </source>
</evidence>
<gene>
    <name evidence="2" type="ORF">ABC969_13240</name>
</gene>
<keyword evidence="1" id="KW-0732">Signal</keyword>
<evidence type="ECO:0000256" key="1">
    <source>
        <dbReference type="SAM" id="SignalP"/>
    </source>
</evidence>